<dbReference type="InterPro" id="IPR036397">
    <property type="entry name" value="RNaseH_sf"/>
</dbReference>
<dbReference type="Gene3D" id="3.30.420.10">
    <property type="entry name" value="Ribonuclease H-like superfamily/Ribonuclease H"/>
    <property type="match status" value="1"/>
</dbReference>
<reference evidence="3 4" key="1">
    <citation type="journal article" date="2020" name="ISME J.">
        <title>Comparative genomics reveals insights into cyanobacterial evolution and habitat adaptation.</title>
        <authorList>
            <person name="Chen M.Y."/>
            <person name="Teng W.K."/>
            <person name="Zhao L."/>
            <person name="Hu C.X."/>
            <person name="Zhou Y.K."/>
            <person name="Han B.P."/>
            <person name="Song L.R."/>
            <person name="Shu W.S."/>
        </authorList>
    </citation>
    <scope>NUCLEOTIDE SEQUENCE [LARGE SCALE GENOMIC DNA]</scope>
    <source>
        <strain evidence="3 4">FACHB-196</strain>
    </source>
</reference>
<evidence type="ECO:0000259" key="2">
    <source>
        <dbReference type="PROSITE" id="PS50994"/>
    </source>
</evidence>
<dbReference type="InterPro" id="IPR015378">
    <property type="entry name" value="Transposase-like_Mu_C"/>
</dbReference>
<feature type="region of interest" description="Disordered" evidence="1">
    <location>
        <begin position="644"/>
        <end position="691"/>
    </location>
</feature>
<feature type="compositionally biased region" description="Basic and acidic residues" evidence="1">
    <location>
        <begin position="661"/>
        <end position="677"/>
    </location>
</feature>
<accession>A0ABR8F8Q2</accession>
<evidence type="ECO:0000313" key="3">
    <source>
        <dbReference type="EMBL" id="MBD2566593.1"/>
    </source>
</evidence>
<evidence type="ECO:0000313" key="4">
    <source>
        <dbReference type="Proteomes" id="UP000640531"/>
    </source>
</evidence>
<gene>
    <name evidence="3" type="ORF">H6G59_01525</name>
</gene>
<keyword evidence="4" id="KW-1185">Reference proteome</keyword>
<dbReference type="RefSeq" id="WP_190711408.1">
    <property type="nucleotide sequence ID" value="NZ_JACJST010000001.1"/>
</dbReference>
<dbReference type="EMBL" id="JACJST010000001">
    <property type="protein sequence ID" value="MBD2566593.1"/>
    <property type="molecule type" value="Genomic_DNA"/>
</dbReference>
<dbReference type="SUPFAM" id="SSF53098">
    <property type="entry name" value="Ribonuclease H-like"/>
    <property type="match status" value="1"/>
</dbReference>
<proteinExistence type="predicted"/>
<name>A0ABR8F8Q2_9NOST</name>
<organism evidence="3 4">
    <name type="scientific">Anabaena lutea FACHB-196</name>
    <dbReference type="NCBI Taxonomy" id="2692881"/>
    <lineage>
        <taxon>Bacteria</taxon>
        <taxon>Bacillati</taxon>
        <taxon>Cyanobacteriota</taxon>
        <taxon>Cyanophyceae</taxon>
        <taxon>Nostocales</taxon>
        <taxon>Nostocaceae</taxon>
        <taxon>Anabaena</taxon>
    </lineage>
</organism>
<comment type="caution">
    <text evidence="3">The sequence shown here is derived from an EMBL/GenBank/DDBJ whole genome shotgun (WGS) entry which is preliminary data.</text>
</comment>
<protein>
    <submittedName>
        <fullName evidence="3">DDE-type integrase/transposase/recombinase</fullName>
    </submittedName>
</protein>
<feature type="domain" description="Integrase catalytic" evidence="2">
    <location>
        <begin position="286"/>
        <end position="503"/>
    </location>
</feature>
<dbReference type="Pfam" id="PF09299">
    <property type="entry name" value="Mu-transpos_C"/>
    <property type="match status" value="1"/>
</dbReference>
<evidence type="ECO:0000256" key="1">
    <source>
        <dbReference type="SAM" id="MobiDB-lite"/>
    </source>
</evidence>
<dbReference type="Proteomes" id="UP000640531">
    <property type="component" value="Unassembled WGS sequence"/>
</dbReference>
<sequence length="730" mass="85043">MNLYVNMLLEWENTDTEIYIERVLWIDSSGTDVVTIEISNSKALPKWQKSKELETAIASQEIRILKIDPYMGLLRPENTISDKHCQRRDRAWEVIAPLVEGDIELIFNARDRGQLIEATVERTGCIKKTIYNYLRRYWQGGQTKNALLPLFDRCGAKGKERKVSNCKRGRPSKLSKVTDIPLGINVNDDIRKYFSRGIALFYETQQGRTLKDAFQKTLEKFFHQGYEMQNGVLVPVLPPASELPTFAQFRYWYEKERDISQQKISREGKRRFNLRHRAVLGDSTQMAFGPGSIYQIDATIGDIYLVSSLDRNRIIGRPVIYFVIDTFSRLITGFSVSLEGPSWLGAMLALENVATNKVAFCAEYGIEIDEADWPSHHLPEAILADRGELEGYNADNLVNALNIRVSNTPPYRADWKGIVERNFRLSNDKMIRWMPGAVNRVRERGDKDYRLDAILDLQEFRKLIILSILDHNKLHRMNWYRMNEFMIQDYVEPYPIELWNWGIQNRVGHLRQIAPEIVRLNLLPSAEASVTPQGIYYQGLNYTCELAIREQWFVKARVNGRWKIPIAYDPRRLDIIYLRRDDTRILEPCQLSETQKTFRERDWFEVIDYFELQKQSQEAASTRQQQRKATFNAQVDNIVTKAKEKTEKALTGQSNRSRVQGIRENRKLEREHERETQAWKLGTEETPAQLGEVIPMPLATELEENDGGYVAPPKPIDKLRRLREKNWNND</sequence>
<dbReference type="InterPro" id="IPR012337">
    <property type="entry name" value="RNaseH-like_sf"/>
</dbReference>
<dbReference type="PROSITE" id="PS50994">
    <property type="entry name" value="INTEGRASE"/>
    <property type="match status" value="1"/>
</dbReference>
<dbReference type="InterPro" id="IPR001584">
    <property type="entry name" value="Integrase_cat-core"/>
</dbReference>